<protein>
    <recommendedName>
        <fullName evidence="4">Transposase domain-containing protein</fullName>
    </recommendedName>
</protein>
<dbReference type="PANTHER" id="PTHR33053">
    <property type="entry name" value="PROTEIN, PUTATIVE-RELATED"/>
    <property type="match status" value="1"/>
</dbReference>
<proteinExistence type="predicted"/>
<feature type="compositionally biased region" description="Basic and acidic residues" evidence="1">
    <location>
        <begin position="58"/>
        <end position="74"/>
    </location>
</feature>
<comment type="caution">
    <text evidence="2">The sequence shown here is derived from an EMBL/GenBank/DDBJ whole genome shotgun (WGS) entry which is preliminary data.</text>
</comment>
<accession>A0ABD2WZN8</accession>
<dbReference type="EMBL" id="JBJJXI010000060">
    <property type="protein sequence ID" value="KAL3398203.1"/>
    <property type="molecule type" value="Genomic_DNA"/>
</dbReference>
<feature type="compositionally biased region" description="Acidic residues" evidence="1">
    <location>
        <begin position="26"/>
        <end position="36"/>
    </location>
</feature>
<evidence type="ECO:0000313" key="2">
    <source>
        <dbReference type="EMBL" id="KAL3398203.1"/>
    </source>
</evidence>
<gene>
    <name evidence="2" type="ORF">TKK_008408</name>
</gene>
<dbReference type="Proteomes" id="UP001627154">
    <property type="component" value="Unassembled WGS sequence"/>
</dbReference>
<dbReference type="PANTHER" id="PTHR33053:SF24">
    <property type="entry name" value="TRANSPOSASE DOMAIN-CONTAINING PROTEIN"/>
    <property type="match status" value="1"/>
</dbReference>
<sequence>MSRRKPFHLLSERSKRRRIAQEVQEEMLEFESDSSDSDSSYSLTDNSETQINSTVQVPREKLSTNDMPQKSDDNDFEKFLDHLEIESDGDINYFSDSSNFSDSELFSECDDEMIESSDNDDGDDNNPVPYDLKSALKSWQIEHFINRGAMNKLLCLLREAGHKDLPKDARTLQRTKRKTLINQCDPGEYYHYGLEKALKDKISKETDPNIKVKLNIDGLPISKSTKRTLWPIQGCIAGEHEPFIIGVYHGTSKPSSVDDYLKPLINECANLKNEGFELDGKHYNFLVKSIICDSPAASYVLCIKQHNGYFACRKCMVEGDYDSRMEFLEDAQLRTDTNFRNRLNEEHHKGLSPFETLDINMITFFPLDYMHLVCLGVTKLLIRLWLKVNPRFSAIKTERFSESFTSLKPYVPKEFNRKPESILNYRFWKATTLRFFMLDLSFSEIIWMMI</sequence>
<organism evidence="2 3">
    <name type="scientific">Trichogramma kaykai</name>
    <dbReference type="NCBI Taxonomy" id="54128"/>
    <lineage>
        <taxon>Eukaryota</taxon>
        <taxon>Metazoa</taxon>
        <taxon>Ecdysozoa</taxon>
        <taxon>Arthropoda</taxon>
        <taxon>Hexapoda</taxon>
        <taxon>Insecta</taxon>
        <taxon>Pterygota</taxon>
        <taxon>Neoptera</taxon>
        <taxon>Endopterygota</taxon>
        <taxon>Hymenoptera</taxon>
        <taxon>Apocrita</taxon>
        <taxon>Proctotrupomorpha</taxon>
        <taxon>Chalcidoidea</taxon>
        <taxon>Trichogrammatidae</taxon>
        <taxon>Trichogramma</taxon>
    </lineage>
</organism>
<dbReference type="AlphaFoldDB" id="A0ABD2WZN8"/>
<evidence type="ECO:0000256" key="1">
    <source>
        <dbReference type="SAM" id="MobiDB-lite"/>
    </source>
</evidence>
<feature type="region of interest" description="Disordered" evidence="1">
    <location>
        <begin position="26"/>
        <end position="74"/>
    </location>
</feature>
<keyword evidence="3" id="KW-1185">Reference proteome</keyword>
<name>A0ABD2WZN8_9HYME</name>
<reference evidence="2 3" key="1">
    <citation type="journal article" date="2024" name="bioRxiv">
        <title>A reference genome for Trichogramma kaykai: A tiny desert-dwelling parasitoid wasp with competing sex-ratio distorters.</title>
        <authorList>
            <person name="Culotta J."/>
            <person name="Lindsey A.R."/>
        </authorList>
    </citation>
    <scope>NUCLEOTIDE SEQUENCE [LARGE SCALE GENOMIC DNA]</scope>
    <source>
        <strain evidence="2 3">KSX58</strain>
    </source>
</reference>
<feature type="compositionally biased region" description="Low complexity" evidence="1">
    <location>
        <begin position="37"/>
        <end position="47"/>
    </location>
</feature>
<evidence type="ECO:0008006" key="4">
    <source>
        <dbReference type="Google" id="ProtNLM"/>
    </source>
</evidence>
<evidence type="ECO:0000313" key="3">
    <source>
        <dbReference type="Proteomes" id="UP001627154"/>
    </source>
</evidence>